<dbReference type="AlphaFoldDB" id="A0A818Z3U3"/>
<dbReference type="PANTHER" id="PTHR46594:SF4">
    <property type="entry name" value="P-TYPE CATION-TRANSPORTING ATPASE"/>
    <property type="match status" value="1"/>
</dbReference>
<dbReference type="PROSITE" id="PS50846">
    <property type="entry name" value="HMA_2"/>
    <property type="match status" value="1"/>
</dbReference>
<keyword evidence="1" id="KW-0479">Metal-binding</keyword>
<protein>
    <recommendedName>
        <fullName evidence="2">HMA domain-containing protein</fullName>
    </recommendedName>
</protein>
<evidence type="ECO:0000256" key="1">
    <source>
        <dbReference type="ARBA" id="ARBA00022723"/>
    </source>
</evidence>
<dbReference type="SUPFAM" id="SSF55008">
    <property type="entry name" value="HMA, heavy metal-associated domain"/>
    <property type="match status" value="1"/>
</dbReference>
<dbReference type="Gene3D" id="3.30.70.100">
    <property type="match status" value="1"/>
</dbReference>
<gene>
    <name evidence="4" type="ORF">JBS370_LOCUS13311</name>
    <name evidence="3" type="ORF">ZHD862_LOCUS25288</name>
</gene>
<evidence type="ECO:0000313" key="4">
    <source>
        <dbReference type="EMBL" id="CAF3764301.1"/>
    </source>
</evidence>
<dbReference type="GO" id="GO:0046872">
    <property type="term" value="F:metal ion binding"/>
    <property type="evidence" value="ECO:0007669"/>
    <property type="project" value="UniProtKB-KW"/>
</dbReference>
<dbReference type="EMBL" id="CAJNOT010001791">
    <property type="protein sequence ID" value="CAF1249039.1"/>
    <property type="molecule type" value="Genomic_DNA"/>
</dbReference>
<evidence type="ECO:0000259" key="2">
    <source>
        <dbReference type="PROSITE" id="PS50846"/>
    </source>
</evidence>
<name>A0A818Z3U3_9BILA</name>
<dbReference type="Proteomes" id="UP000663864">
    <property type="component" value="Unassembled WGS sequence"/>
</dbReference>
<dbReference type="FunFam" id="3.30.70.100:FF:000001">
    <property type="entry name" value="ATPase copper transporting beta"/>
    <property type="match status" value="1"/>
</dbReference>
<dbReference type="EMBL" id="CAJOBD010001133">
    <property type="protein sequence ID" value="CAF3764301.1"/>
    <property type="molecule type" value="Genomic_DNA"/>
</dbReference>
<evidence type="ECO:0000313" key="3">
    <source>
        <dbReference type="EMBL" id="CAF1249039.1"/>
    </source>
</evidence>
<feature type="domain" description="HMA" evidence="2">
    <location>
        <begin position="84"/>
        <end position="150"/>
    </location>
</feature>
<organism evidence="4 5">
    <name type="scientific">Rotaria sordida</name>
    <dbReference type="NCBI Taxonomy" id="392033"/>
    <lineage>
        <taxon>Eukaryota</taxon>
        <taxon>Metazoa</taxon>
        <taxon>Spiralia</taxon>
        <taxon>Gnathifera</taxon>
        <taxon>Rotifera</taxon>
        <taxon>Eurotatoria</taxon>
        <taxon>Bdelloidea</taxon>
        <taxon>Philodinida</taxon>
        <taxon>Philodinidae</taxon>
        <taxon>Rotaria</taxon>
    </lineage>
</organism>
<proteinExistence type="predicted"/>
<dbReference type="InterPro" id="IPR036163">
    <property type="entry name" value="HMA_dom_sf"/>
</dbReference>
<accession>A0A818Z3U3</accession>
<dbReference type="Pfam" id="PF00403">
    <property type="entry name" value="HMA"/>
    <property type="match status" value="1"/>
</dbReference>
<sequence>MSDTDTASNAKQNVQQTVAKIQDNLSGILSISDMWVQMAVNKIQYENSERREEIAETIQTSGRQFEQLAIEVECAGQLFKELNLEFIFQVNGITSQSSGKIIERNVGKMNGVKLVKVLLNENEAHVEFDHDKTTEQAIIDVIGHLGFQAQVK</sequence>
<reference evidence="4" key="1">
    <citation type="submission" date="2021-02" db="EMBL/GenBank/DDBJ databases">
        <authorList>
            <person name="Nowell W R."/>
        </authorList>
    </citation>
    <scope>NUCLEOTIDE SEQUENCE</scope>
</reference>
<comment type="caution">
    <text evidence="4">The sequence shown here is derived from an EMBL/GenBank/DDBJ whole genome shotgun (WGS) entry which is preliminary data.</text>
</comment>
<dbReference type="Proteomes" id="UP000663836">
    <property type="component" value="Unassembled WGS sequence"/>
</dbReference>
<evidence type="ECO:0000313" key="5">
    <source>
        <dbReference type="Proteomes" id="UP000663836"/>
    </source>
</evidence>
<dbReference type="PANTHER" id="PTHR46594">
    <property type="entry name" value="P-TYPE CATION-TRANSPORTING ATPASE"/>
    <property type="match status" value="1"/>
</dbReference>
<dbReference type="InterPro" id="IPR006121">
    <property type="entry name" value="HMA_dom"/>
</dbReference>
<dbReference type="CDD" id="cd00371">
    <property type="entry name" value="HMA"/>
    <property type="match status" value="1"/>
</dbReference>